<proteinExistence type="inferred from homology"/>
<keyword evidence="7" id="KW-1185">Reference proteome</keyword>
<keyword evidence="4" id="KW-1133">Transmembrane helix</keyword>
<evidence type="ECO:0000313" key="6">
    <source>
        <dbReference type="EMBL" id="WBW49525.1"/>
    </source>
</evidence>
<comment type="subcellular location">
    <subcellularLocation>
        <location evidence="1">Membrane</location>
        <topology evidence="1">Single-pass membrane protein</topology>
    </subcellularLocation>
</comment>
<organism evidence="6 7">
    <name type="scientific">Peptoniphilus equinus</name>
    <dbReference type="NCBI Taxonomy" id="3016343"/>
    <lineage>
        <taxon>Bacteria</taxon>
        <taxon>Bacillati</taxon>
        <taxon>Bacillota</taxon>
        <taxon>Tissierellia</taxon>
        <taxon>Tissierellales</taxon>
        <taxon>Peptoniphilaceae</taxon>
        <taxon>Peptoniphilus</taxon>
    </lineage>
</organism>
<dbReference type="InterPro" id="IPR007156">
    <property type="entry name" value="MamQ_LemA"/>
</dbReference>
<comment type="similarity">
    <text evidence="2">Belongs to the LemA family.</text>
</comment>
<evidence type="ECO:0000256" key="1">
    <source>
        <dbReference type="ARBA" id="ARBA00004167"/>
    </source>
</evidence>
<evidence type="ECO:0000256" key="2">
    <source>
        <dbReference type="ARBA" id="ARBA00008854"/>
    </source>
</evidence>
<dbReference type="EMBL" id="CP115667">
    <property type="protein sequence ID" value="WBW49525.1"/>
    <property type="molecule type" value="Genomic_DNA"/>
</dbReference>
<accession>A0ABY7QU33</accession>
<gene>
    <name evidence="6" type="ORF">O6R05_05815</name>
</gene>
<reference evidence="6 7" key="1">
    <citation type="submission" date="2023-01" db="EMBL/GenBank/DDBJ databases">
        <authorList>
            <person name="Lee S.H."/>
            <person name="Jung H.S."/>
            <person name="Yun J.U."/>
        </authorList>
    </citation>
    <scope>NUCLEOTIDE SEQUENCE [LARGE SCALE GENOMIC DNA]</scope>
    <source>
        <strain evidence="6 7">CBA3646</strain>
    </source>
</reference>
<evidence type="ECO:0000256" key="4">
    <source>
        <dbReference type="ARBA" id="ARBA00022989"/>
    </source>
</evidence>
<evidence type="ECO:0000256" key="5">
    <source>
        <dbReference type="ARBA" id="ARBA00023136"/>
    </source>
</evidence>
<dbReference type="InterPro" id="IPR023353">
    <property type="entry name" value="LemA-like_dom_sf"/>
</dbReference>
<dbReference type="PANTHER" id="PTHR34478:SF1">
    <property type="entry name" value="PROTEIN LEMA"/>
    <property type="match status" value="1"/>
</dbReference>
<keyword evidence="3" id="KW-0812">Transmembrane</keyword>
<protein>
    <submittedName>
        <fullName evidence="6">LemA family protein</fullName>
    </submittedName>
</protein>
<evidence type="ECO:0000256" key="3">
    <source>
        <dbReference type="ARBA" id="ARBA00022692"/>
    </source>
</evidence>
<dbReference type="Proteomes" id="UP001210339">
    <property type="component" value="Chromosome"/>
</dbReference>
<name>A0ABY7QU33_9FIRM</name>
<keyword evidence="5" id="KW-0472">Membrane</keyword>
<dbReference type="SUPFAM" id="SSF140478">
    <property type="entry name" value="LemA-like"/>
    <property type="match status" value="1"/>
</dbReference>
<sequence length="179" mass="20288">MLFILLLLLVGIVLIYIITTQNRLVRTRENISNALSQIGVNQTSRFDILSQLAKATASYSKHEYRTLMDVIDARQTPQTPKTVDDNEARIQQAMTTIHAVAEQYPDLKASVVYQNTMAQMDNYENKVRTARMVYNDTVTIHNRLVRSIPSSIVASLFGFTEAAYLENDPAKSEMPDLNF</sequence>
<dbReference type="PANTHER" id="PTHR34478">
    <property type="entry name" value="PROTEIN LEMA"/>
    <property type="match status" value="1"/>
</dbReference>
<evidence type="ECO:0000313" key="7">
    <source>
        <dbReference type="Proteomes" id="UP001210339"/>
    </source>
</evidence>
<dbReference type="Pfam" id="PF04011">
    <property type="entry name" value="LemA"/>
    <property type="match status" value="1"/>
</dbReference>
<dbReference type="RefSeq" id="WP_271191057.1">
    <property type="nucleotide sequence ID" value="NZ_CP115667.1"/>
</dbReference>
<dbReference type="Gene3D" id="1.20.1440.20">
    <property type="entry name" value="LemA-like domain"/>
    <property type="match status" value="1"/>
</dbReference>